<accession>A4YCE8</accession>
<dbReference type="HOGENOM" id="CLU_1474227_0_0_6"/>
<dbReference type="STRING" id="319224.Sputcn32_3925"/>
<proteinExistence type="predicted"/>
<reference evidence="1" key="1">
    <citation type="submission" date="2007-04" db="EMBL/GenBank/DDBJ databases">
        <title>Complete sequence of Shewanella putrefaciens CN-32.</title>
        <authorList>
            <consortium name="US DOE Joint Genome Institute"/>
            <person name="Copeland A."/>
            <person name="Lucas S."/>
            <person name="Lapidus A."/>
            <person name="Barry K."/>
            <person name="Detter J.C."/>
            <person name="Glavina del Rio T."/>
            <person name="Hammon N."/>
            <person name="Israni S."/>
            <person name="Dalin E."/>
            <person name="Tice H."/>
            <person name="Pitluck S."/>
            <person name="Chain P."/>
            <person name="Malfatti S."/>
            <person name="Shin M."/>
            <person name="Vergez L."/>
            <person name="Schmutz J."/>
            <person name="Larimer F."/>
            <person name="Land M."/>
            <person name="Hauser L."/>
            <person name="Kyrpides N."/>
            <person name="Mikhailova N."/>
            <person name="Romine M.F."/>
            <person name="Fredrickson J."/>
            <person name="Tiedje J."/>
            <person name="Richardson P."/>
        </authorList>
    </citation>
    <scope>NUCLEOTIDE SEQUENCE [LARGE SCALE GENOMIC DNA]</scope>
    <source>
        <strain evidence="1">CN-32</strain>
    </source>
</reference>
<sequence>MANKRISKSTLSMFLRTKCDRELYLSLHEDSELDKHGMPVPLQARPGIGVMQTAGRDFEDERNEQLIQVFGSLVVYQPDSSGNNKPVKAPLESLLARVSNLPSIILQGKFESSTFQNTVMMNIGLQPNEVLQVPPIAGFIPDIIIVREASIHDEEVCPNGALICTSNSGHFTKHCSSIQNSLG</sequence>
<gene>
    <name evidence="1" type="ordered locus">Sputcn32_3925</name>
</gene>
<protein>
    <submittedName>
        <fullName evidence="1">Uncharacterized protein</fullName>
    </submittedName>
</protein>
<dbReference type="AlphaFoldDB" id="A4YCE8"/>
<dbReference type="KEGG" id="spc:Sputcn32_3925"/>
<dbReference type="EMBL" id="CP000681">
    <property type="protein sequence ID" value="ABP77631.1"/>
    <property type="molecule type" value="Genomic_DNA"/>
</dbReference>
<evidence type="ECO:0000313" key="1">
    <source>
        <dbReference type="EMBL" id="ABP77631.1"/>
    </source>
</evidence>
<name>A4YCE8_SHEPC</name>
<organism evidence="1">
    <name type="scientific">Shewanella putrefaciens (strain CN-32 / ATCC BAA-453)</name>
    <dbReference type="NCBI Taxonomy" id="319224"/>
    <lineage>
        <taxon>Bacteria</taxon>
        <taxon>Pseudomonadati</taxon>
        <taxon>Pseudomonadota</taxon>
        <taxon>Gammaproteobacteria</taxon>
        <taxon>Alteromonadales</taxon>
        <taxon>Shewanellaceae</taxon>
        <taxon>Shewanella</taxon>
    </lineage>
</organism>